<dbReference type="AlphaFoldDB" id="A0A7W7CIB0"/>
<sequence length="52" mass="5718">MVFKDWVWLILLGLAGFLLGGVYVTWKTSRMFAFVLLAGAILAAVGAVTWMI</sequence>
<name>A0A7W7CIB0_9PSEU</name>
<keyword evidence="1" id="KW-1133">Transmembrane helix</keyword>
<accession>A0A7W7CIB0</accession>
<dbReference type="RefSeq" id="WP_185008498.1">
    <property type="nucleotide sequence ID" value="NZ_BAAAUI010000014.1"/>
</dbReference>
<keyword evidence="1" id="KW-0812">Transmembrane</keyword>
<evidence type="ECO:0000256" key="1">
    <source>
        <dbReference type="SAM" id="Phobius"/>
    </source>
</evidence>
<comment type="caution">
    <text evidence="2">The sequence shown here is derived from an EMBL/GenBank/DDBJ whole genome shotgun (WGS) entry which is preliminary data.</text>
</comment>
<keyword evidence="3" id="KW-1185">Reference proteome</keyword>
<evidence type="ECO:0000313" key="2">
    <source>
        <dbReference type="EMBL" id="MBB4681719.1"/>
    </source>
</evidence>
<protein>
    <submittedName>
        <fullName evidence="2">Membrane protein DedA with SNARE-associated domain</fullName>
    </submittedName>
</protein>
<evidence type="ECO:0000313" key="3">
    <source>
        <dbReference type="Proteomes" id="UP000533598"/>
    </source>
</evidence>
<keyword evidence="1" id="KW-0472">Membrane</keyword>
<proteinExistence type="predicted"/>
<reference evidence="2 3" key="1">
    <citation type="submission" date="2020-08" db="EMBL/GenBank/DDBJ databases">
        <title>Sequencing the genomes of 1000 actinobacteria strains.</title>
        <authorList>
            <person name="Klenk H.-P."/>
        </authorList>
    </citation>
    <scope>NUCLEOTIDE SEQUENCE [LARGE SCALE GENOMIC DNA]</scope>
    <source>
        <strain evidence="2 3">DSM 44230</strain>
    </source>
</reference>
<gene>
    <name evidence="2" type="ORF">HNR67_007837</name>
</gene>
<dbReference type="EMBL" id="JACHMH010000001">
    <property type="protein sequence ID" value="MBB4681719.1"/>
    <property type="molecule type" value="Genomic_DNA"/>
</dbReference>
<organism evidence="2 3">
    <name type="scientific">Crossiella cryophila</name>
    <dbReference type="NCBI Taxonomy" id="43355"/>
    <lineage>
        <taxon>Bacteria</taxon>
        <taxon>Bacillati</taxon>
        <taxon>Actinomycetota</taxon>
        <taxon>Actinomycetes</taxon>
        <taxon>Pseudonocardiales</taxon>
        <taxon>Pseudonocardiaceae</taxon>
        <taxon>Crossiella</taxon>
    </lineage>
</organism>
<dbReference type="Proteomes" id="UP000533598">
    <property type="component" value="Unassembled WGS sequence"/>
</dbReference>
<feature type="transmembrane region" description="Helical" evidence="1">
    <location>
        <begin position="31"/>
        <end position="51"/>
    </location>
</feature>
<feature type="transmembrane region" description="Helical" evidence="1">
    <location>
        <begin position="6"/>
        <end position="24"/>
    </location>
</feature>